<gene>
    <name evidence="2" type="ORF">DCC39_03770</name>
</gene>
<evidence type="ECO:0000259" key="1">
    <source>
        <dbReference type="SMART" id="SM00914"/>
    </source>
</evidence>
<evidence type="ECO:0000313" key="3">
    <source>
        <dbReference type="Proteomes" id="UP000245998"/>
    </source>
</evidence>
<dbReference type="EMBL" id="QCZG01000005">
    <property type="protein sequence ID" value="PWA12775.1"/>
    <property type="molecule type" value="Genomic_DNA"/>
</dbReference>
<dbReference type="Gene3D" id="4.10.810.10">
    <property type="entry name" value="Virus Scaffolding Protein, Chain A"/>
    <property type="match status" value="1"/>
</dbReference>
<protein>
    <recommendedName>
        <fullName evidence="1">IDEAL domain-containing protein</fullName>
    </recommendedName>
</protein>
<dbReference type="Pfam" id="PF08858">
    <property type="entry name" value="IDEAL"/>
    <property type="match status" value="1"/>
</dbReference>
<organism evidence="2 3">
    <name type="scientific">Pueribacillus theae</name>
    <dbReference type="NCBI Taxonomy" id="2171751"/>
    <lineage>
        <taxon>Bacteria</taxon>
        <taxon>Bacillati</taxon>
        <taxon>Bacillota</taxon>
        <taxon>Bacilli</taxon>
        <taxon>Bacillales</taxon>
        <taxon>Bacillaceae</taxon>
        <taxon>Pueribacillus</taxon>
    </lineage>
</organism>
<proteinExistence type="predicted"/>
<accession>A0A2U1K697</accession>
<dbReference type="OrthoDB" id="2989967at2"/>
<comment type="caution">
    <text evidence="2">The sequence shown here is derived from an EMBL/GenBank/DDBJ whole genome shotgun (WGS) entry which is preliminary data.</text>
</comment>
<dbReference type="Proteomes" id="UP000245998">
    <property type="component" value="Unassembled WGS sequence"/>
</dbReference>
<sequence>MDPQKNSYDAKVRSLARAKARQEHAFFLSFYAKLTIDETILNWKKERLQSDIDKALMNGDRESFYTLSEQYKQLVR</sequence>
<evidence type="ECO:0000313" key="2">
    <source>
        <dbReference type="EMBL" id="PWA12775.1"/>
    </source>
</evidence>
<keyword evidence="3" id="KW-1185">Reference proteome</keyword>
<reference evidence="2 3" key="1">
    <citation type="submission" date="2018-04" db="EMBL/GenBank/DDBJ databases">
        <title>Camelliibacillus theae gen. nov., sp. nov., isolated from Pu'er tea.</title>
        <authorList>
            <person name="Niu L."/>
        </authorList>
    </citation>
    <scope>NUCLEOTIDE SEQUENCE [LARGE SCALE GENOMIC DNA]</scope>
    <source>
        <strain evidence="2 3">T8</strain>
    </source>
</reference>
<dbReference type="SMART" id="SM00914">
    <property type="entry name" value="IDEAL"/>
    <property type="match status" value="1"/>
</dbReference>
<name>A0A2U1K697_9BACI</name>
<feature type="domain" description="IDEAL" evidence="1">
    <location>
        <begin position="35"/>
        <end position="71"/>
    </location>
</feature>
<dbReference type="InterPro" id="IPR027393">
    <property type="entry name" value="Virus_scaffolding_prot_C"/>
</dbReference>
<dbReference type="RefSeq" id="WP_116553556.1">
    <property type="nucleotide sequence ID" value="NZ_QCZG01000005.1"/>
</dbReference>
<dbReference type="AlphaFoldDB" id="A0A2U1K697"/>
<dbReference type="InterPro" id="IPR014957">
    <property type="entry name" value="IDEAL_dom"/>
</dbReference>